<feature type="transmembrane region" description="Helical" evidence="10">
    <location>
        <begin position="206"/>
        <end position="229"/>
    </location>
</feature>
<evidence type="ECO:0000256" key="3">
    <source>
        <dbReference type="ARBA" id="ARBA00022448"/>
    </source>
</evidence>
<dbReference type="Proteomes" id="UP000800039">
    <property type="component" value="Unassembled WGS sequence"/>
</dbReference>
<accession>A0A9P4LDT2</accession>
<proteinExistence type="inferred from homology"/>
<dbReference type="InterPro" id="IPR013130">
    <property type="entry name" value="Fe3_Rdtase_TM_dom"/>
</dbReference>
<evidence type="ECO:0000256" key="1">
    <source>
        <dbReference type="ARBA" id="ARBA00004141"/>
    </source>
</evidence>
<dbReference type="GO" id="GO:0015677">
    <property type="term" value="P:copper ion import"/>
    <property type="evidence" value="ECO:0007669"/>
    <property type="project" value="TreeGrafter"/>
</dbReference>
<evidence type="ECO:0000259" key="11">
    <source>
        <dbReference type="PROSITE" id="PS51384"/>
    </source>
</evidence>
<dbReference type="Gene3D" id="3.40.50.80">
    <property type="entry name" value="Nucleotide-binding domain of ferredoxin-NADP reductase (FNR) module"/>
    <property type="match status" value="1"/>
</dbReference>
<keyword evidence="8" id="KW-0406">Ion transport</keyword>
<evidence type="ECO:0000256" key="5">
    <source>
        <dbReference type="ARBA" id="ARBA00022982"/>
    </source>
</evidence>
<dbReference type="PROSITE" id="PS51384">
    <property type="entry name" value="FAD_FR"/>
    <property type="match status" value="1"/>
</dbReference>
<feature type="transmembrane region" description="Helical" evidence="10">
    <location>
        <begin position="249"/>
        <end position="268"/>
    </location>
</feature>
<keyword evidence="5" id="KW-0249">Electron transport</keyword>
<evidence type="ECO:0000256" key="2">
    <source>
        <dbReference type="ARBA" id="ARBA00006278"/>
    </source>
</evidence>
<evidence type="ECO:0000256" key="8">
    <source>
        <dbReference type="ARBA" id="ARBA00023065"/>
    </source>
</evidence>
<feature type="transmembrane region" description="Helical" evidence="10">
    <location>
        <begin position="166"/>
        <end position="185"/>
    </location>
</feature>
<keyword evidence="6 10" id="KW-1133">Transmembrane helix</keyword>
<dbReference type="PANTHER" id="PTHR32361">
    <property type="entry name" value="FERRIC/CUPRIC REDUCTASE TRANSMEMBRANE COMPONENT"/>
    <property type="match status" value="1"/>
</dbReference>
<dbReference type="SFLD" id="SFLDS00052">
    <property type="entry name" value="Ferric_Reductase_Domain"/>
    <property type="match status" value="1"/>
</dbReference>
<feature type="transmembrane region" description="Helical" evidence="10">
    <location>
        <begin position="308"/>
        <end position="325"/>
    </location>
</feature>
<evidence type="ECO:0000256" key="10">
    <source>
        <dbReference type="SAM" id="Phobius"/>
    </source>
</evidence>
<dbReference type="Pfam" id="PF01794">
    <property type="entry name" value="Ferric_reduct"/>
    <property type="match status" value="1"/>
</dbReference>
<evidence type="ECO:0000256" key="4">
    <source>
        <dbReference type="ARBA" id="ARBA00022692"/>
    </source>
</evidence>
<feature type="transmembrane region" description="Helical" evidence="10">
    <location>
        <begin position="45"/>
        <end position="68"/>
    </location>
</feature>
<dbReference type="CDD" id="cd06186">
    <property type="entry name" value="NOX_Duox_like_FAD_NADP"/>
    <property type="match status" value="1"/>
</dbReference>
<dbReference type="Pfam" id="PF08022">
    <property type="entry name" value="FAD_binding_8"/>
    <property type="match status" value="1"/>
</dbReference>
<organism evidence="12 13">
    <name type="scientific">Cucurbitaria berberidis CBS 394.84</name>
    <dbReference type="NCBI Taxonomy" id="1168544"/>
    <lineage>
        <taxon>Eukaryota</taxon>
        <taxon>Fungi</taxon>
        <taxon>Dikarya</taxon>
        <taxon>Ascomycota</taxon>
        <taxon>Pezizomycotina</taxon>
        <taxon>Dothideomycetes</taxon>
        <taxon>Pleosporomycetidae</taxon>
        <taxon>Pleosporales</taxon>
        <taxon>Pleosporineae</taxon>
        <taxon>Cucurbitariaceae</taxon>
        <taxon>Cucurbitaria</taxon>
    </lineage>
</organism>
<keyword evidence="9 10" id="KW-0472">Membrane</keyword>
<keyword evidence="3" id="KW-0813">Transport</keyword>
<dbReference type="SUPFAM" id="SSF52343">
    <property type="entry name" value="Ferredoxin reductase-like, C-terminal NADP-linked domain"/>
    <property type="match status" value="1"/>
</dbReference>
<protein>
    <submittedName>
        <fullName evidence="12">Ferric reductase</fullName>
    </submittedName>
</protein>
<comment type="caution">
    <text evidence="12">The sequence shown here is derived from an EMBL/GenBank/DDBJ whole genome shotgun (WGS) entry which is preliminary data.</text>
</comment>
<dbReference type="InterPro" id="IPR013121">
    <property type="entry name" value="Fe_red_NAD-bd_6"/>
</dbReference>
<dbReference type="InterPro" id="IPR039261">
    <property type="entry name" value="FNR_nucleotide-bd"/>
</dbReference>
<gene>
    <name evidence="12" type="ORF">K460DRAFT_20331</name>
</gene>
<reference evidence="12" key="1">
    <citation type="submission" date="2020-01" db="EMBL/GenBank/DDBJ databases">
        <authorList>
            <consortium name="DOE Joint Genome Institute"/>
            <person name="Haridas S."/>
            <person name="Albert R."/>
            <person name="Binder M."/>
            <person name="Bloem J."/>
            <person name="Labutti K."/>
            <person name="Salamov A."/>
            <person name="Andreopoulos B."/>
            <person name="Baker S.E."/>
            <person name="Barry K."/>
            <person name="Bills G."/>
            <person name="Bluhm B.H."/>
            <person name="Cannon C."/>
            <person name="Castanera R."/>
            <person name="Culley D.E."/>
            <person name="Daum C."/>
            <person name="Ezra D."/>
            <person name="Gonzalez J.B."/>
            <person name="Henrissat B."/>
            <person name="Kuo A."/>
            <person name="Liang C."/>
            <person name="Lipzen A."/>
            <person name="Lutzoni F."/>
            <person name="Magnuson J."/>
            <person name="Mondo S."/>
            <person name="Nolan M."/>
            <person name="Ohm R."/>
            <person name="Pangilinan J."/>
            <person name="Park H.-J."/>
            <person name="Ramirez L."/>
            <person name="Alfaro M."/>
            <person name="Sun H."/>
            <person name="Tritt A."/>
            <person name="Yoshinaga Y."/>
            <person name="Zwiers L.-H."/>
            <person name="Turgeon B.G."/>
            <person name="Goodwin S.B."/>
            <person name="Spatafora J.W."/>
            <person name="Crous P.W."/>
            <person name="Grigoriev I.V."/>
        </authorList>
    </citation>
    <scope>NUCLEOTIDE SEQUENCE</scope>
    <source>
        <strain evidence="12">CBS 394.84</strain>
    </source>
</reference>
<dbReference type="AlphaFoldDB" id="A0A9P4LDT2"/>
<dbReference type="GeneID" id="63844452"/>
<dbReference type="InterPro" id="IPR017927">
    <property type="entry name" value="FAD-bd_FR_type"/>
</dbReference>
<dbReference type="InterPro" id="IPR013112">
    <property type="entry name" value="FAD-bd_8"/>
</dbReference>
<evidence type="ECO:0000313" key="12">
    <source>
        <dbReference type="EMBL" id="KAF1850702.1"/>
    </source>
</evidence>
<dbReference type="PANTHER" id="PTHR32361:SF12">
    <property type="entry name" value="PUTATIVE (AFU_ORTHOLOGUE AFUA_1G14340)-RELATED"/>
    <property type="match status" value="1"/>
</dbReference>
<sequence>MISMSSASTYVPNIDDVHADASASNRDPFKFSHGLTGVDQPANYLFVNILVATALILVILAISFRLLIGVRNYERRISVINACRKQDFWKKDRHPWWGLLKRYFLYAPVLANQHDREIRISKTINVGTLPTRPQLAVIIFYVVSNVVYCAAIPMRPRAQMLAEFRGRCGTLAAFNMIFIVLFALRNNPFIRMLHISYDTFNLFHRWVARLGALESIAHVFAFMFNAYHVSYEGRGGWHSVNWIIHHSLSYRWGFAALFTMSLLVLHSISPLRHAFYESFLTLHRIGIFIVMAGIYFHLVKHALPQLPWVYLFIAFLALEYFARLFRILNLNIFWKRGTWTQVSLEALPGEATRATFLLPRSWNANPGSHVHIYLPRVALWSSHPFSVAWFSYAKPSSEKLPLSIDGVPVEEGTGTISCVIRARTGMTRSLYELASTGKVCHVKLWGAIEGPYGSYHSLDSYGTAVLFAVGVGITHQLSFVRHLLAGHNSNTVGTEKILFIWCITDTECLEWIQPWLEELTAMKNFREVIRIRIHISKMAAYEIDETQLPEFLDIRTRRCNPQEVVDEEILAQVGAMVVSVCGPGGFSDSVRAAVRRRVCIRSIDLIEETFSY</sequence>
<dbReference type="Pfam" id="PF08030">
    <property type="entry name" value="NAD_binding_6"/>
    <property type="match status" value="1"/>
</dbReference>
<dbReference type="SFLD" id="SFLDG01168">
    <property type="entry name" value="Ferric_reductase_subgroup_(FRE"/>
    <property type="match status" value="1"/>
</dbReference>
<evidence type="ECO:0000313" key="13">
    <source>
        <dbReference type="Proteomes" id="UP000800039"/>
    </source>
</evidence>
<evidence type="ECO:0000256" key="7">
    <source>
        <dbReference type="ARBA" id="ARBA00023002"/>
    </source>
</evidence>
<comment type="subcellular location">
    <subcellularLocation>
        <location evidence="1">Membrane</location>
        <topology evidence="1">Multi-pass membrane protein</topology>
    </subcellularLocation>
</comment>
<name>A0A9P4LDT2_9PLEO</name>
<keyword evidence="7" id="KW-0560">Oxidoreductase</keyword>
<dbReference type="EMBL" id="ML976614">
    <property type="protein sequence ID" value="KAF1850702.1"/>
    <property type="molecule type" value="Genomic_DNA"/>
</dbReference>
<keyword evidence="4 10" id="KW-0812">Transmembrane</keyword>
<evidence type="ECO:0000256" key="9">
    <source>
        <dbReference type="ARBA" id="ARBA00023136"/>
    </source>
</evidence>
<dbReference type="GO" id="GO:0006826">
    <property type="term" value="P:iron ion transport"/>
    <property type="evidence" value="ECO:0007669"/>
    <property type="project" value="TreeGrafter"/>
</dbReference>
<keyword evidence="13" id="KW-1185">Reference proteome</keyword>
<evidence type="ECO:0000256" key="6">
    <source>
        <dbReference type="ARBA" id="ARBA00022989"/>
    </source>
</evidence>
<feature type="domain" description="FAD-binding FR-type" evidence="11">
    <location>
        <begin position="334"/>
        <end position="458"/>
    </location>
</feature>
<dbReference type="GO" id="GO:0000293">
    <property type="term" value="F:ferric-chelate reductase activity"/>
    <property type="evidence" value="ECO:0007669"/>
    <property type="project" value="UniProtKB-ARBA"/>
</dbReference>
<comment type="similarity">
    <text evidence="2">Belongs to the ferric reductase (FRE) family.</text>
</comment>
<dbReference type="RefSeq" id="XP_040793265.1">
    <property type="nucleotide sequence ID" value="XM_040927200.1"/>
</dbReference>
<dbReference type="InterPro" id="IPR051410">
    <property type="entry name" value="Ferric/Cupric_Reductase"/>
</dbReference>
<feature type="transmembrane region" description="Helical" evidence="10">
    <location>
        <begin position="275"/>
        <end position="296"/>
    </location>
</feature>
<dbReference type="GO" id="GO:0006879">
    <property type="term" value="P:intracellular iron ion homeostasis"/>
    <property type="evidence" value="ECO:0007669"/>
    <property type="project" value="TreeGrafter"/>
</dbReference>
<dbReference type="GO" id="GO:0005886">
    <property type="term" value="C:plasma membrane"/>
    <property type="evidence" value="ECO:0007669"/>
    <property type="project" value="TreeGrafter"/>
</dbReference>
<dbReference type="OrthoDB" id="4494341at2759"/>